<accession>A0ABR1TGE4</accession>
<gene>
    <name evidence="1" type="ORF">PG996_013762</name>
</gene>
<keyword evidence="2" id="KW-1185">Reference proteome</keyword>
<sequence>MSATAELVRPQRATCFGSYATTDEIYQGLKQYPKNKITTNYVEGHSGSGKSTELFFHIFVKARWAELPGAKAILIVRTEDERRLMKKVLLRDEGVLADLGERVKIWSRQKFLMSEKGCAERLRSPGGFIVFCDVEILSDSMDEVFWGRLIETAVAVKQDPTENCWMGLFLCASHRSDRTISTIRKKLDPNFKVINYESLHHSSAGDDEDDVIEWEQVQTKDWAFRVDWDFLEHGNKSRVVILGGRHSRLQDLKIAVKKKYIYEIGCRGAVSVHGDELLDYYGDRAQVLWVGEDVDWAITLPKVECVFLDDCRETVQLDHATGLPVRVIRKLTKTELLRKQSWLRRAVWWARDYQKREEVTEGTPFPTTKVISVSSQEDLEQRPDDYAKFDPAWNENIMLTVLANYCAWPGLHPHQMPCPKPPTMALWSNTRQLLWIAGALTEDNKATEPGILVNKLASQYHWGWAEAYIVARVRLGREWNELDVDEINQEEYILVLMAAIIGVEAEYKEPLVTLQGKPEDWPYLWDDSCAGGAAGLSDYGSLWVQAGVCRKKQNHGVKFKHDHIKVNHRSYKQIDRHLHTISITLSGILEADSAYETDPNRTLDRHQQGYVDTVLAKAFAGQMLFIKGHGQDLGLASLECVHVASGAPVRVPMEDDILYVGDAMEECKGMYMFSTRPLEPGGTRLRATGLTRMDRHILENMAEEMSQTWPDVVKRPLWPMTHYKYRGDGGSSV</sequence>
<name>A0ABR1TGE4_9PEZI</name>
<dbReference type="EMBL" id="JAQQWM010000009">
    <property type="protein sequence ID" value="KAK8045698.1"/>
    <property type="molecule type" value="Genomic_DNA"/>
</dbReference>
<dbReference type="Proteomes" id="UP001446871">
    <property type="component" value="Unassembled WGS sequence"/>
</dbReference>
<protein>
    <submittedName>
        <fullName evidence="1">Uncharacterized protein</fullName>
    </submittedName>
</protein>
<organism evidence="1 2">
    <name type="scientific">Apiospora saccharicola</name>
    <dbReference type="NCBI Taxonomy" id="335842"/>
    <lineage>
        <taxon>Eukaryota</taxon>
        <taxon>Fungi</taxon>
        <taxon>Dikarya</taxon>
        <taxon>Ascomycota</taxon>
        <taxon>Pezizomycotina</taxon>
        <taxon>Sordariomycetes</taxon>
        <taxon>Xylariomycetidae</taxon>
        <taxon>Amphisphaeriales</taxon>
        <taxon>Apiosporaceae</taxon>
        <taxon>Apiospora</taxon>
    </lineage>
</organism>
<evidence type="ECO:0000313" key="2">
    <source>
        <dbReference type="Proteomes" id="UP001446871"/>
    </source>
</evidence>
<evidence type="ECO:0000313" key="1">
    <source>
        <dbReference type="EMBL" id="KAK8045698.1"/>
    </source>
</evidence>
<reference evidence="1 2" key="1">
    <citation type="submission" date="2023-01" db="EMBL/GenBank/DDBJ databases">
        <title>Analysis of 21 Apiospora genomes using comparative genomics revels a genus with tremendous synthesis potential of carbohydrate active enzymes and secondary metabolites.</title>
        <authorList>
            <person name="Sorensen T."/>
        </authorList>
    </citation>
    <scope>NUCLEOTIDE SEQUENCE [LARGE SCALE GENOMIC DNA]</scope>
    <source>
        <strain evidence="1 2">CBS 83171</strain>
    </source>
</reference>
<comment type="caution">
    <text evidence="1">The sequence shown here is derived from an EMBL/GenBank/DDBJ whole genome shotgun (WGS) entry which is preliminary data.</text>
</comment>
<proteinExistence type="predicted"/>